<feature type="region of interest" description="Disordered" evidence="1">
    <location>
        <begin position="26"/>
        <end position="53"/>
    </location>
</feature>
<feature type="chain" id="PRO_5046569006" evidence="2">
    <location>
        <begin position="27"/>
        <end position="321"/>
    </location>
</feature>
<comment type="caution">
    <text evidence="3">The sequence shown here is derived from an EMBL/GenBank/DDBJ whole genome shotgun (WGS) entry which is preliminary data.</text>
</comment>
<evidence type="ECO:0000256" key="2">
    <source>
        <dbReference type="SAM" id="SignalP"/>
    </source>
</evidence>
<proteinExistence type="predicted"/>
<keyword evidence="4" id="KW-1185">Reference proteome</keyword>
<protein>
    <submittedName>
        <fullName evidence="3">Uncharacterized protein</fullName>
    </submittedName>
</protein>
<feature type="region of interest" description="Disordered" evidence="1">
    <location>
        <begin position="132"/>
        <end position="171"/>
    </location>
</feature>
<feature type="signal peptide" evidence="2">
    <location>
        <begin position="1"/>
        <end position="26"/>
    </location>
</feature>
<dbReference type="RefSeq" id="WP_344622217.1">
    <property type="nucleotide sequence ID" value="NZ_BAAALD010000006.1"/>
</dbReference>
<organism evidence="3 4">
    <name type="scientific">Kitasatospora arboriphila</name>
    <dbReference type="NCBI Taxonomy" id="258052"/>
    <lineage>
        <taxon>Bacteria</taxon>
        <taxon>Bacillati</taxon>
        <taxon>Actinomycetota</taxon>
        <taxon>Actinomycetes</taxon>
        <taxon>Kitasatosporales</taxon>
        <taxon>Streptomycetaceae</taxon>
        <taxon>Kitasatospora</taxon>
    </lineage>
</organism>
<dbReference type="EMBL" id="BAAALD010000006">
    <property type="protein sequence ID" value="GAA1072222.1"/>
    <property type="molecule type" value="Genomic_DNA"/>
</dbReference>
<dbReference type="PROSITE" id="PS51257">
    <property type="entry name" value="PROKAR_LIPOPROTEIN"/>
    <property type="match status" value="1"/>
</dbReference>
<gene>
    <name evidence="3" type="ORF">GCM10009663_09700</name>
</gene>
<evidence type="ECO:0000313" key="3">
    <source>
        <dbReference type="EMBL" id="GAA1072222.1"/>
    </source>
</evidence>
<keyword evidence="2" id="KW-0732">Signal</keyword>
<dbReference type="Proteomes" id="UP001499987">
    <property type="component" value="Unassembled WGS sequence"/>
</dbReference>
<accession>A0ABN1TB44</accession>
<sequence length="321" mass="34426">MSRRPRRTALLIALPLLLAGCASAGAEPKPGTASPSRTDPVPSVSAVPALDSANDRPLPLDGYLLNYEQQTQVEQAQAKLVTACMTRLGFTFAFPASPRELRGSDAPTTRIDGRYGPQNAATMATWGYHPEGGVPAEKMQPRSAPAPKSREETIAQTGSSDPKQRFGPGGQLVNGRKVPDHGCFGEANQRLTGAVDGQIGDPQTAVTLKFRTLSESQQDTRTRAAFARWSQCMKGSGFDYPDPVAAMGDPEWNRTPMPTPHEIRVAEADAGCRHEHNVVGIWYAVDYAYQQEAIAAEGKAMAEAKAGLETQVRAARQVLAS</sequence>
<evidence type="ECO:0000313" key="4">
    <source>
        <dbReference type="Proteomes" id="UP001499987"/>
    </source>
</evidence>
<evidence type="ECO:0000256" key="1">
    <source>
        <dbReference type="SAM" id="MobiDB-lite"/>
    </source>
</evidence>
<reference evidence="3 4" key="1">
    <citation type="journal article" date="2019" name="Int. J. Syst. Evol. Microbiol.">
        <title>The Global Catalogue of Microorganisms (GCM) 10K type strain sequencing project: providing services to taxonomists for standard genome sequencing and annotation.</title>
        <authorList>
            <consortium name="The Broad Institute Genomics Platform"/>
            <consortium name="The Broad Institute Genome Sequencing Center for Infectious Disease"/>
            <person name="Wu L."/>
            <person name="Ma J."/>
        </authorList>
    </citation>
    <scope>NUCLEOTIDE SEQUENCE [LARGE SCALE GENOMIC DNA]</scope>
    <source>
        <strain evidence="3 4">JCM 13002</strain>
    </source>
</reference>
<name>A0ABN1TB44_9ACTN</name>